<organism evidence="4 5">
    <name type="scientific">Candidatus Thiodictyon syntrophicum</name>
    <dbReference type="NCBI Taxonomy" id="1166950"/>
    <lineage>
        <taxon>Bacteria</taxon>
        <taxon>Pseudomonadati</taxon>
        <taxon>Pseudomonadota</taxon>
        <taxon>Gammaproteobacteria</taxon>
        <taxon>Chromatiales</taxon>
        <taxon>Chromatiaceae</taxon>
        <taxon>Thiodictyon</taxon>
    </lineage>
</organism>
<dbReference type="PIRSF" id="PIRSF006223">
    <property type="entry name" value="DsrC_TusE"/>
    <property type="match status" value="1"/>
</dbReference>
<keyword evidence="3 4" id="KW-0808">Transferase</keyword>
<dbReference type="Pfam" id="PF04358">
    <property type="entry name" value="DsrC"/>
    <property type="match status" value="1"/>
</dbReference>
<comment type="subcellular location">
    <subcellularLocation>
        <location evidence="1">Cytoplasm</location>
    </subcellularLocation>
</comment>
<dbReference type="RefSeq" id="WP_100918937.1">
    <property type="nucleotide sequence ID" value="NZ_CP020370.1"/>
</dbReference>
<evidence type="ECO:0000256" key="3">
    <source>
        <dbReference type="PIRNR" id="PIRNR006223"/>
    </source>
</evidence>
<dbReference type="Proteomes" id="UP000232638">
    <property type="component" value="Chromosome"/>
</dbReference>
<dbReference type="InterPro" id="IPR043163">
    <property type="entry name" value="DsrC-like_N"/>
</dbReference>
<evidence type="ECO:0000256" key="1">
    <source>
        <dbReference type="ARBA" id="ARBA00004496"/>
    </source>
</evidence>
<dbReference type="SUPFAM" id="SSF69721">
    <property type="entry name" value="DsrC, the gamma subunit of dissimilatory sulfite reductase"/>
    <property type="match status" value="1"/>
</dbReference>
<dbReference type="Gene3D" id="3.30.1420.10">
    <property type="match status" value="1"/>
</dbReference>
<dbReference type="GO" id="GO:0097163">
    <property type="term" value="F:sulfur carrier activity"/>
    <property type="evidence" value="ECO:0007669"/>
    <property type="project" value="TreeGrafter"/>
</dbReference>
<dbReference type="OrthoDB" id="9786347at2"/>
<dbReference type="AlphaFoldDB" id="A0A2K8U7Y2"/>
<comment type="function">
    <text evidence="3">Part of a sulfur-relay system.</text>
</comment>
<dbReference type="KEGG" id="tsy:THSYN_09485"/>
<accession>A0A2K8U7Y2</accession>
<dbReference type="GO" id="GO:0016740">
    <property type="term" value="F:transferase activity"/>
    <property type="evidence" value="ECO:0007669"/>
    <property type="project" value="UniProtKB-KW"/>
</dbReference>
<keyword evidence="5" id="KW-1185">Reference proteome</keyword>
<dbReference type="EC" id="2.8.1.-" evidence="3"/>
<evidence type="ECO:0000313" key="4">
    <source>
        <dbReference type="EMBL" id="AUB81161.1"/>
    </source>
</evidence>
<dbReference type="InterPro" id="IPR042072">
    <property type="entry name" value="DsrC-like_C"/>
</dbReference>
<evidence type="ECO:0000256" key="2">
    <source>
        <dbReference type="ARBA" id="ARBA00022490"/>
    </source>
</evidence>
<dbReference type="Gene3D" id="1.10.10.370">
    <property type="entry name" value="DsrC-like protein, C-terminal domain"/>
    <property type="match status" value="1"/>
</dbReference>
<comment type="similarity">
    <text evidence="3">Belongs to the dsrC/tusE family.</text>
</comment>
<keyword evidence="2" id="KW-0963">Cytoplasm</keyword>
<dbReference type="PANTHER" id="PTHR37010:SF1">
    <property type="entry name" value="SULFURTRANSFERASE TUSE"/>
    <property type="match status" value="1"/>
</dbReference>
<dbReference type="PANTHER" id="PTHR37010">
    <property type="entry name" value="SULFURTRANSFERASE TUSE"/>
    <property type="match status" value="1"/>
</dbReference>
<dbReference type="InterPro" id="IPR007453">
    <property type="entry name" value="DsrC/TusE"/>
</dbReference>
<dbReference type="GO" id="GO:0002143">
    <property type="term" value="P:tRNA wobble position uridine thiolation"/>
    <property type="evidence" value="ECO:0007669"/>
    <property type="project" value="TreeGrafter"/>
</dbReference>
<dbReference type="GO" id="GO:0005737">
    <property type="term" value="C:cytoplasm"/>
    <property type="evidence" value="ECO:0007669"/>
    <property type="project" value="UniProtKB-SubCell"/>
</dbReference>
<dbReference type="NCBIfam" id="TIGR03342">
    <property type="entry name" value="dsrC_tusE_dsvC"/>
    <property type="match status" value="1"/>
</dbReference>
<reference evidence="4 5" key="1">
    <citation type="submission" date="2017-03" db="EMBL/GenBank/DDBJ databases">
        <title>Complete genome sequence of Candidatus 'Thiodictyon syntrophicum' sp. nov. strain Cad16T, a photolithoautotroph purple sulfur bacterium isolated from an alpine meromictic lake.</title>
        <authorList>
            <person name="Luedin S.M."/>
            <person name="Pothier J.F."/>
            <person name="Danza F."/>
            <person name="Storelli N."/>
            <person name="Wittwer M."/>
            <person name="Tonolla M."/>
        </authorList>
    </citation>
    <scope>NUCLEOTIDE SEQUENCE [LARGE SCALE GENOMIC DNA]</scope>
    <source>
        <strain evidence="4 5">Cad16T</strain>
    </source>
</reference>
<dbReference type="EMBL" id="CP020370">
    <property type="protein sequence ID" value="AUB81161.1"/>
    <property type="molecule type" value="Genomic_DNA"/>
</dbReference>
<protein>
    <recommendedName>
        <fullName evidence="3">Sulfurtransferase</fullName>
        <ecNumber evidence="3">2.8.1.-</ecNumber>
    </recommendedName>
</protein>
<name>A0A2K8U7Y2_9GAMM</name>
<dbReference type="InterPro" id="IPR025526">
    <property type="entry name" value="DsrC-like_dom_sf"/>
</dbReference>
<gene>
    <name evidence="4" type="ORF">THSYN_09485</name>
</gene>
<proteinExistence type="inferred from homology"/>
<sequence>MITQQVAGRDLNTKGHLAHFDHWDEDVALALAEEEGLTLNARHWGVINFLRDYYGAHEMPPTPRVVLKAVGHLISPHVPCTRRHLEFLFPDGGCKQACHIAGLPDYYCHGC</sequence>
<evidence type="ECO:0000313" key="5">
    <source>
        <dbReference type="Proteomes" id="UP000232638"/>
    </source>
</evidence>